<dbReference type="CDD" id="cd00201">
    <property type="entry name" value="WW"/>
    <property type="match status" value="1"/>
</dbReference>
<feature type="transmembrane region" description="Helical" evidence="1">
    <location>
        <begin position="649"/>
        <end position="670"/>
    </location>
</feature>
<comment type="caution">
    <text evidence="2">The sequence shown here is derived from an EMBL/GenBank/DDBJ whole genome shotgun (WGS) entry which is preliminary data.</text>
</comment>
<dbReference type="Proteomes" id="UP000565441">
    <property type="component" value="Unassembled WGS sequence"/>
</dbReference>
<evidence type="ECO:0000313" key="2">
    <source>
        <dbReference type="EMBL" id="KAF5381566.1"/>
    </source>
</evidence>
<gene>
    <name evidence="2" type="ORF">D9615_005637</name>
</gene>
<keyword evidence="1" id="KW-0472">Membrane</keyword>
<dbReference type="InterPro" id="IPR001202">
    <property type="entry name" value="WW_dom"/>
</dbReference>
<accession>A0A8H5HEC1</accession>
<organism evidence="2 3">
    <name type="scientific">Tricholomella constricta</name>
    <dbReference type="NCBI Taxonomy" id="117010"/>
    <lineage>
        <taxon>Eukaryota</taxon>
        <taxon>Fungi</taxon>
        <taxon>Dikarya</taxon>
        <taxon>Basidiomycota</taxon>
        <taxon>Agaricomycotina</taxon>
        <taxon>Agaricomycetes</taxon>
        <taxon>Agaricomycetidae</taxon>
        <taxon>Agaricales</taxon>
        <taxon>Tricholomatineae</taxon>
        <taxon>Lyophyllaceae</taxon>
        <taxon>Tricholomella</taxon>
    </lineage>
</organism>
<dbReference type="EMBL" id="JAACJP010000010">
    <property type="protein sequence ID" value="KAF5381566.1"/>
    <property type="molecule type" value="Genomic_DNA"/>
</dbReference>
<evidence type="ECO:0008006" key="4">
    <source>
        <dbReference type="Google" id="ProtNLM"/>
    </source>
</evidence>
<feature type="transmembrane region" description="Helical" evidence="1">
    <location>
        <begin position="621"/>
        <end position="643"/>
    </location>
</feature>
<sequence>MPTMTLPPLLVFLSRALRHVSFKPFLQYFRQFWKIIWRSARKRASYMGTRLSSFVSPRQLPSSCRDLETRHADRSSIVQSNMSLPVAYTPSHHSSISSFPYITSPRDVETCSTEIPLHVISPPESIASEDGLDHHHFERSLSRGGDSATLASVSVNDISQQIFLQPPGVNGSRFSLVLPGAQSLQHDESGVAHPGAFGSTDLSDGISDVIYPLMPTKVPRYKRERKIADKEVEFELDPAQKSFSLGELPCGWAQITHPEGQPYFYHAEKRIVTENWLWDPKEMSALNGFIEQFDDFTRSKNLCQPLDTWLVLEFTDEDGTFWCGYYYACASTRSVFWLEKHDISNFLSEVMGDLHPTHIKLYLEYQYWSHWDLFPHVNKPTSQTFEHAMMMITDARTDVQTSKQTTVNHTTDDLKEMADIIECASKQKMLPKSSWCVGRFMSMLVRDQFLNFHGQYGARLNRSQSIHGHPKRPRTWLIKTLSLVLFAAPNVHLNSIEELWVDKLTLKARCAEFFSKLNTQWGEHIVQASILLNANVAFLAIPSNDPSNNRDDVLPTRSAAQIASYLSVVTSFSSMMLALLLVRQHKTKERATVGEFSQYLKKREHPVRGFEVLASLYSLPYALLTWGMGTFLIAFLLMCFQVSSAVTRAVVGLAAAMVCVLIVWCIWMAWEETEFGWRRRWFRVGEGGVAVAVGVGMGRVKRFWETRGEIWAWAPWREARARACQTSRV</sequence>
<keyword evidence="1" id="KW-0812">Transmembrane</keyword>
<proteinExistence type="predicted"/>
<evidence type="ECO:0000256" key="1">
    <source>
        <dbReference type="SAM" id="Phobius"/>
    </source>
</evidence>
<dbReference type="OrthoDB" id="2657661at2759"/>
<keyword evidence="3" id="KW-1185">Reference proteome</keyword>
<feature type="transmembrane region" description="Helical" evidence="1">
    <location>
        <begin position="562"/>
        <end position="582"/>
    </location>
</feature>
<protein>
    <recommendedName>
        <fullName evidence="4">WW domain-containing protein</fullName>
    </recommendedName>
</protein>
<evidence type="ECO:0000313" key="3">
    <source>
        <dbReference type="Proteomes" id="UP000565441"/>
    </source>
</evidence>
<dbReference type="Gene3D" id="2.20.70.10">
    <property type="match status" value="1"/>
</dbReference>
<reference evidence="2 3" key="1">
    <citation type="journal article" date="2020" name="ISME J.">
        <title>Uncovering the hidden diversity of litter-decomposition mechanisms in mushroom-forming fungi.</title>
        <authorList>
            <person name="Floudas D."/>
            <person name="Bentzer J."/>
            <person name="Ahren D."/>
            <person name="Johansson T."/>
            <person name="Persson P."/>
            <person name="Tunlid A."/>
        </authorList>
    </citation>
    <scope>NUCLEOTIDE SEQUENCE [LARGE SCALE GENOMIC DNA]</scope>
    <source>
        <strain evidence="2 3">CBS 661.87</strain>
    </source>
</reference>
<name>A0A8H5HEC1_9AGAR</name>
<dbReference type="AlphaFoldDB" id="A0A8H5HEC1"/>
<keyword evidence="1" id="KW-1133">Transmembrane helix</keyword>